<evidence type="ECO:0000256" key="1">
    <source>
        <dbReference type="ARBA" id="ARBA00022475"/>
    </source>
</evidence>
<comment type="similarity">
    <text evidence="6 7">Belongs to the FliO/MopB family.</text>
</comment>
<dbReference type="PANTHER" id="PTHR38766:SF1">
    <property type="entry name" value="FLAGELLAR PROTEIN FLIO"/>
    <property type="match status" value="1"/>
</dbReference>
<dbReference type="NCBIfam" id="TIGR03500">
    <property type="entry name" value="FliO_TIGR"/>
    <property type="match status" value="1"/>
</dbReference>
<dbReference type="InterPro" id="IPR022781">
    <property type="entry name" value="Flagellar_biosynth_FliO"/>
</dbReference>
<dbReference type="RefSeq" id="WP_345507178.1">
    <property type="nucleotide sequence ID" value="NZ_BAABIW010000014.1"/>
</dbReference>
<keyword evidence="3 7" id="KW-1133">Transmembrane helix</keyword>
<comment type="caution">
    <text evidence="9">The sequence shown here is derived from an EMBL/GenBank/DDBJ whole genome shotgun (WGS) entry which is preliminary data.</text>
</comment>
<keyword evidence="4 7" id="KW-0472">Membrane</keyword>
<dbReference type="InterPro" id="IPR052205">
    <property type="entry name" value="FliO/MopB"/>
</dbReference>
<keyword evidence="2 7" id="KW-0812">Transmembrane</keyword>
<feature type="compositionally biased region" description="Low complexity" evidence="8">
    <location>
        <begin position="108"/>
        <end position="128"/>
    </location>
</feature>
<dbReference type="Proteomes" id="UP001500427">
    <property type="component" value="Unassembled WGS sequence"/>
</dbReference>
<dbReference type="Pfam" id="PF04347">
    <property type="entry name" value="FliO"/>
    <property type="match status" value="1"/>
</dbReference>
<evidence type="ECO:0000256" key="2">
    <source>
        <dbReference type="ARBA" id="ARBA00022692"/>
    </source>
</evidence>
<evidence type="ECO:0000256" key="3">
    <source>
        <dbReference type="ARBA" id="ARBA00022989"/>
    </source>
</evidence>
<dbReference type="EMBL" id="BAABIW010000014">
    <property type="protein sequence ID" value="GAA5025499.1"/>
    <property type="molecule type" value="Genomic_DNA"/>
</dbReference>
<keyword evidence="5 7" id="KW-0975">Bacterial flagellum</keyword>
<evidence type="ECO:0000256" key="6">
    <source>
        <dbReference type="ARBA" id="ARBA00037937"/>
    </source>
</evidence>
<evidence type="ECO:0000313" key="9">
    <source>
        <dbReference type="EMBL" id="GAA5025499.1"/>
    </source>
</evidence>
<feature type="transmembrane region" description="Helical" evidence="7">
    <location>
        <begin position="6"/>
        <end position="24"/>
    </location>
</feature>
<evidence type="ECO:0000256" key="8">
    <source>
        <dbReference type="SAM" id="MobiDB-lite"/>
    </source>
</evidence>
<dbReference type="PANTHER" id="PTHR38766">
    <property type="entry name" value="FLAGELLAR PROTEIN FLIO"/>
    <property type="match status" value="1"/>
</dbReference>
<comment type="subcellular location">
    <subcellularLocation>
        <location evidence="7">Cell membrane</location>
    </subcellularLocation>
    <subcellularLocation>
        <location evidence="7">Bacterial flagellum basal body</location>
    </subcellularLocation>
</comment>
<keyword evidence="1 7" id="KW-1003">Cell membrane</keyword>
<evidence type="ECO:0000313" key="10">
    <source>
        <dbReference type="Proteomes" id="UP001500427"/>
    </source>
</evidence>
<name>A0ABP9JBW6_9MICO</name>
<reference evidence="10" key="1">
    <citation type="journal article" date="2019" name="Int. J. Syst. Evol. Microbiol.">
        <title>The Global Catalogue of Microorganisms (GCM) 10K type strain sequencing project: providing services to taxonomists for standard genome sequencing and annotation.</title>
        <authorList>
            <consortium name="The Broad Institute Genomics Platform"/>
            <consortium name="The Broad Institute Genome Sequencing Center for Infectious Disease"/>
            <person name="Wu L."/>
            <person name="Ma J."/>
        </authorList>
    </citation>
    <scope>NUCLEOTIDE SEQUENCE [LARGE SCALE GENOMIC DNA]</scope>
    <source>
        <strain evidence="10">JCM 17687</strain>
    </source>
</reference>
<protein>
    <recommendedName>
        <fullName evidence="7">Flagellar protein</fullName>
    </recommendedName>
</protein>
<gene>
    <name evidence="9" type="ORF">GCM10023258_18450</name>
</gene>
<keyword evidence="10" id="KW-1185">Reference proteome</keyword>
<evidence type="ECO:0000256" key="7">
    <source>
        <dbReference type="RuleBase" id="RU362064"/>
    </source>
</evidence>
<feature type="region of interest" description="Disordered" evidence="8">
    <location>
        <begin position="86"/>
        <end position="186"/>
    </location>
</feature>
<proteinExistence type="inferred from homology"/>
<organism evidence="9 10">
    <name type="scientific">Terrabacter aeriphilus</name>
    <dbReference type="NCBI Taxonomy" id="515662"/>
    <lineage>
        <taxon>Bacteria</taxon>
        <taxon>Bacillati</taxon>
        <taxon>Actinomycetota</taxon>
        <taxon>Actinomycetes</taxon>
        <taxon>Micrococcales</taxon>
        <taxon>Intrasporangiaceae</taxon>
        <taxon>Terrabacter</taxon>
    </lineage>
</organism>
<sequence length="204" mass="21134">MDTLLLAARVVVSLVAVFGLMWLVQRKVRTGGAATRAKALSVVARQSVGQKASVVLVDTDGKRFMLGVTEHGISVLHTGEAPVVPEPVPSPVQSPVGSFLGWPVDASTDAPVDPTTDAPVDPTADAPVGLDDATDPQSTSQPTPLPTPLPTRREVRQASFQAELARQRAGLAPSAGAAPKGTGSILEPATWRLAADAIRAGRRS</sequence>
<evidence type="ECO:0000256" key="4">
    <source>
        <dbReference type="ARBA" id="ARBA00023136"/>
    </source>
</evidence>
<evidence type="ECO:0000256" key="5">
    <source>
        <dbReference type="ARBA" id="ARBA00023143"/>
    </source>
</evidence>
<accession>A0ABP9JBW6</accession>